<dbReference type="SMART" id="SM00382">
    <property type="entry name" value="AAA"/>
    <property type="match status" value="1"/>
</dbReference>
<organism evidence="2 3">
    <name type="scientific">Breznakia blatticola</name>
    <dbReference type="NCBI Taxonomy" id="1754012"/>
    <lineage>
        <taxon>Bacteria</taxon>
        <taxon>Bacillati</taxon>
        <taxon>Bacillota</taxon>
        <taxon>Erysipelotrichia</taxon>
        <taxon>Erysipelotrichales</taxon>
        <taxon>Erysipelotrichaceae</taxon>
        <taxon>Breznakia</taxon>
    </lineage>
</organism>
<dbReference type="EMBL" id="SODD01000080">
    <property type="protein sequence ID" value="TDW08039.1"/>
    <property type="molecule type" value="Genomic_DNA"/>
</dbReference>
<accession>A0A4R7ZF82</accession>
<dbReference type="CDD" id="cd00009">
    <property type="entry name" value="AAA"/>
    <property type="match status" value="1"/>
</dbReference>
<dbReference type="PANTHER" id="PTHR35894">
    <property type="entry name" value="GENERAL SECRETION PATHWAY PROTEIN A-RELATED"/>
    <property type="match status" value="1"/>
</dbReference>
<dbReference type="InterPro" id="IPR027417">
    <property type="entry name" value="P-loop_NTPase"/>
</dbReference>
<dbReference type="Gene3D" id="3.40.50.300">
    <property type="entry name" value="P-loop containing nucleotide triphosphate hydrolases"/>
    <property type="match status" value="1"/>
</dbReference>
<reference evidence="2 3" key="1">
    <citation type="submission" date="2019-03" db="EMBL/GenBank/DDBJ databases">
        <title>Genomic Encyclopedia of Type Strains, Phase IV (KMG-IV): sequencing the most valuable type-strain genomes for metagenomic binning, comparative biology and taxonomic classification.</title>
        <authorList>
            <person name="Goeker M."/>
        </authorList>
    </citation>
    <scope>NUCLEOTIDE SEQUENCE [LARGE SCALE GENOMIC DNA]</scope>
    <source>
        <strain evidence="2 3">DSM 28867</strain>
    </source>
</reference>
<dbReference type="Pfam" id="PF13401">
    <property type="entry name" value="AAA_22"/>
    <property type="match status" value="1"/>
</dbReference>
<sequence>MKHLSYYGLSHNPFEKGVDIKQKFESQDYKQATSRLEYLKSVKGIGVFTGNSGMGKTYTMRCFRNSLNPSLYKVVYLAMSTLTVLEFYKALAYGLGIEPAFKKIDIFKQIQETIEHMSKEKRMIPTIIIDEAQYLKTDILNDLKILLNFQMDSTNPCIVILTGQNILKNTLNKNIHEALQQRIVINYTFEGISKSEIASYIQASLANANVNVPLFTDGAIEAIASCSGGSLRKLNSILTNCLIAGCQKDEKEINTDTVMRAQNEVELI</sequence>
<dbReference type="SUPFAM" id="SSF52540">
    <property type="entry name" value="P-loop containing nucleoside triphosphate hydrolases"/>
    <property type="match status" value="1"/>
</dbReference>
<name>A0A4R7ZF82_9FIRM</name>
<evidence type="ECO:0000313" key="2">
    <source>
        <dbReference type="EMBL" id="TDW08039.1"/>
    </source>
</evidence>
<evidence type="ECO:0000313" key="3">
    <source>
        <dbReference type="Proteomes" id="UP000294743"/>
    </source>
</evidence>
<dbReference type="OrthoDB" id="9815896at2"/>
<comment type="caution">
    <text evidence="2">The sequence shown here is derived from an EMBL/GenBank/DDBJ whole genome shotgun (WGS) entry which is preliminary data.</text>
</comment>
<dbReference type="Proteomes" id="UP000294743">
    <property type="component" value="Unassembled WGS sequence"/>
</dbReference>
<keyword evidence="3" id="KW-1185">Reference proteome</keyword>
<feature type="domain" description="AAA+ ATPase" evidence="1">
    <location>
        <begin position="42"/>
        <end position="190"/>
    </location>
</feature>
<dbReference type="RefSeq" id="WP_134171430.1">
    <property type="nucleotide sequence ID" value="NZ_SODD01000080.1"/>
</dbReference>
<dbReference type="InterPro" id="IPR049945">
    <property type="entry name" value="AAA_22"/>
</dbReference>
<dbReference type="GO" id="GO:0016887">
    <property type="term" value="F:ATP hydrolysis activity"/>
    <property type="evidence" value="ECO:0007669"/>
    <property type="project" value="InterPro"/>
</dbReference>
<proteinExistence type="predicted"/>
<protein>
    <submittedName>
        <fullName evidence="2">Type II secretory pathway predicted ATPase ExeA</fullName>
    </submittedName>
</protein>
<dbReference type="InterPro" id="IPR052026">
    <property type="entry name" value="ExeA_AAA_ATPase_DNA-bind"/>
</dbReference>
<evidence type="ECO:0000259" key="1">
    <source>
        <dbReference type="SMART" id="SM00382"/>
    </source>
</evidence>
<gene>
    <name evidence="2" type="ORF">EDD63_1802</name>
</gene>
<dbReference type="PANTHER" id="PTHR35894:SF1">
    <property type="entry name" value="PHOSPHORIBULOKINASE _ URIDINE KINASE FAMILY"/>
    <property type="match status" value="1"/>
</dbReference>
<dbReference type="AlphaFoldDB" id="A0A4R7ZF82"/>
<dbReference type="InterPro" id="IPR003593">
    <property type="entry name" value="AAA+_ATPase"/>
</dbReference>